<dbReference type="Proteomes" id="UP000054485">
    <property type="component" value="Unassembled WGS sequence"/>
</dbReference>
<dbReference type="InParanoid" id="A0A0D0BQH9"/>
<accession>A0A0D0BQH9</accession>
<reference evidence="1 2" key="1">
    <citation type="submission" date="2014-04" db="EMBL/GenBank/DDBJ databases">
        <authorList>
            <consortium name="DOE Joint Genome Institute"/>
            <person name="Kuo A."/>
            <person name="Ruytinx J."/>
            <person name="Rineau F."/>
            <person name="Colpaert J."/>
            <person name="Kohler A."/>
            <person name="Nagy L.G."/>
            <person name="Floudas D."/>
            <person name="Copeland A."/>
            <person name="Barry K.W."/>
            <person name="Cichocki N."/>
            <person name="Veneault-Fourrey C."/>
            <person name="LaButti K."/>
            <person name="Lindquist E.A."/>
            <person name="Lipzen A."/>
            <person name="Lundell T."/>
            <person name="Morin E."/>
            <person name="Murat C."/>
            <person name="Sun H."/>
            <person name="Tunlid A."/>
            <person name="Henrissat B."/>
            <person name="Grigoriev I.V."/>
            <person name="Hibbett D.S."/>
            <person name="Martin F."/>
            <person name="Nordberg H.P."/>
            <person name="Cantor M.N."/>
            <person name="Hua S.X."/>
        </authorList>
    </citation>
    <scope>NUCLEOTIDE SEQUENCE [LARGE SCALE GENOMIC DNA]</scope>
    <source>
        <strain evidence="1 2">UH-Slu-Lm8-n1</strain>
    </source>
</reference>
<dbReference type="HOGENOM" id="CLU_2777589_0_0_1"/>
<name>A0A0D0BQH9_9AGAM</name>
<evidence type="ECO:0000313" key="1">
    <source>
        <dbReference type="EMBL" id="KIK47927.1"/>
    </source>
</evidence>
<sequence>MRGLTPRCYLNLRAGLFDDIASPILVFFINESSALVRSIPGPATYTRALAFNRQSMTLVEKDTYWNNLS</sequence>
<proteinExistence type="predicted"/>
<dbReference type="EMBL" id="KN835142">
    <property type="protein sequence ID" value="KIK47927.1"/>
    <property type="molecule type" value="Genomic_DNA"/>
</dbReference>
<gene>
    <name evidence="1" type="ORF">CY34DRAFT_148729</name>
</gene>
<organism evidence="1 2">
    <name type="scientific">Suillus luteus UH-Slu-Lm8-n1</name>
    <dbReference type="NCBI Taxonomy" id="930992"/>
    <lineage>
        <taxon>Eukaryota</taxon>
        <taxon>Fungi</taxon>
        <taxon>Dikarya</taxon>
        <taxon>Basidiomycota</taxon>
        <taxon>Agaricomycotina</taxon>
        <taxon>Agaricomycetes</taxon>
        <taxon>Agaricomycetidae</taxon>
        <taxon>Boletales</taxon>
        <taxon>Suillineae</taxon>
        <taxon>Suillaceae</taxon>
        <taxon>Suillus</taxon>
    </lineage>
</organism>
<keyword evidence="2" id="KW-1185">Reference proteome</keyword>
<reference evidence="2" key="2">
    <citation type="submission" date="2015-01" db="EMBL/GenBank/DDBJ databases">
        <title>Evolutionary Origins and Diversification of the Mycorrhizal Mutualists.</title>
        <authorList>
            <consortium name="DOE Joint Genome Institute"/>
            <consortium name="Mycorrhizal Genomics Consortium"/>
            <person name="Kohler A."/>
            <person name="Kuo A."/>
            <person name="Nagy L.G."/>
            <person name="Floudas D."/>
            <person name="Copeland A."/>
            <person name="Barry K.W."/>
            <person name="Cichocki N."/>
            <person name="Veneault-Fourrey C."/>
            <person name="LaButti K."/>
            <person name="Lindquist E.A."/>
            <person name="Lipzen A."/>
            <person name="Lundell T."/>
            <person name="Morin E."/>
            <person name="Murat C."/>
            <person name="Riley R."/>
            <person name="Ohm R."/>
            <person name="Sun H."/>
            <person name="Tunlid A."/>
            <person name="Henrissat B."/>
            <person name="Grigoriev I.V."/>
            <person name="Hibbett D.S."/>
            <person name="Martin F."/>
        </authorList>
    </citation>
    <scope>NUCLEOTIDE SEQUENCE [LARGE SCALE GENOMIC DNA]</scope>
    <source>
        <strain evidence="2">UH-Slu-Lm8-n1</strain>
    </source>
</reference>
<dbReference type="AlphaFoldDB" id="A0A0D0BQH9"/>
<protein>
    <submittedName>
        <fullName evidence="1">Uncharacterized protein</fullName>
    </submittedName>
</protein>
<evidence type="ECO:0000313" key="2">
    <source>
        <dbReference type="Proteomes" id="UP000054485"/>
    </source>
</evidence>